<reference evidence="1" key="1">
    <citation type="submission" date="2021-05" db="EMBL/GenBank/DDBJ databases">
        <authorList>
            <person name="Pan Q."/>
            <person name="Jouanno E."/>
            <person name="Zahm M."/>
            <person name="Klopp C."/>
            <person name="Cabau C."/>
            <person name="Louis A."/>
            <person name="Berthelot C."/>
            <person name="Parey E."/>
            <person name="Roest Crollius H."/>
            <person name="Montfort J."/>
            <person name="Robinson-Rechavi M."/>
            <person name="Bouchez O."/>
            <person name="Lampietro C."/>
            <person name="Lopez Roques C."/>
            <person name="Donnadieu C."/>
            <person name="Postlethwait J."/>
            <person name="Bobe J."/>
            <person name="Dillon D."/>
            <person name="Chandos A."/>
            <person name="von Hippel F."/>
            <person name="Guiguen Y."/>
        </authorList>
    </citation>
    <scope>NUCLEOTIDE SEQUENCE</scope>
    <source>
        <strain evidence="1">YG-Jan2019</strain>
    </source>
</reference>
<protein>
    <submittedName>
        <fullName evidence="1">Uncharacterized protein</fullName>
    </submittedName>
</protein>
<dbReference type="EMBL" id="CM055741">
    <property type="protein sequence ID" value="KAJ8001411.1"/>
    <property type="molecule type" value="Genomic_DNA"/>
</dbReference>
<organism evidence="1 2">
    <name type="scientific">Dallia pectoralis</name>
    <name type="common">Alaska blackfish</name>
    <dbReference type="NCBI Taxonomy" id="75939"/>
    <lineage>
        <taxon>Eukaryota</taxon>
        <taxon>Metazoa</taxon>
        <taxon>Chordata</taxon>
        <taxon>Craniata</taxon>
        <taxon>Vertebrata</taxon>
        <taxon>Euteleostomi</taxon>
        <taxon>Actinopterygii</taxon>
        <taxon>Neopterygii</taxon>
        <taxon>Teleostei</taxon>
        <taxon>Protacanthopterygii</taxon>
        <taxon>Esociformes</taxon>
        <taxon>Umbridae</taxon>
        <taxon>Dallia</taxon>
    </lineage>
</organism>
<name>A0ACC2GCM1_DALPE</name>
<evidence type="ECO:0000313" key="2">
    <source>
        <dbReference type="Proteomes" id="UP001157502"/>
    </source>
</evidence>
<comment type="caution">
    <text evidence="1">The sequence shown here is derived from an EMBL/GenBank/DDBJ whole genome shotgun (WGS) entry which is preliminary data.</text>
</comment>
<dbReference type="Proteomes" id="UP001157502">
    <property type="component" value="Chromosome 14"/>
</dbReference>
<gene>
    <name evidence="1" type="ORF">DPEC_G00169230</name>
</gene>
<sequence>MYERFDEPQSSILSPGCYHGNEVISGPEMVPGNVHYFRDIPQSRGESSGHHSDSSTSGEPGRQERNQSTKTTNHCRECGEEFPTQHYLRKHRHTAHPGEKPSLKSSRSYKCLECGKEFPCPSKLQRHLLTHSGERPCFCPDCEKSFTREEHLKTHQRFHCSKGEGSPSVTGDPEQAKNCCPECGRVFSSAYKLRRHLLTHTGEKPHSCSVCGKSYTYLHTLKVHELKHIGRKSYKCTVCEKCFSQKGNLNQHMLLHSGNKPFSCSVCAKCFTQKGNLTAHQLSHTGEKPFICPVCKKGFTQKAYLKQHQKLHTGEKPYSCSRCDKRFTFYTALKRHEQQHTGAKHDTENLAEECRQSQGKRAEESFSVSAAEPEQHQETHMGENTHRCSERGKHLKTSSALKGHFKIHAEKKFYVCPDCGKKFVTKGSLNVHQHWVVHCEGKTTPPPHTVSDKLQNLCQRLRSKVEGEKAEVKEGEKREEKESREDGDGEKEEACDAEEVGGLINSDGEVVDWESIGLKKKSVHRSVCKGSLTPSQINKDPQNHAGSTKFLDPQKDHQTLGKNSGIVENEMREEDKDDGDDEEGEWEEEDDEEGVEEQEDVSDLMISEVAAAAASWETPHLGMSPISCHGSQVTPSALAAPVQSCQQKQPEERGKKQKKNAEQKPTKVDKKPKKEKYTKPKKAKLTHRCFKCGEGFSRIYDMLLHQTMHIDGTAMFKTKKVHRCLTCGYEASDAHKLMMHERIHTGEKPYQCSVCGKRFAQKGNLKIHQSVHKGEVRNPSFWPDIVERLPTIIVPDQYHDNNTPTQIGVNHRYLDNQPATENHRCLRCGEDCQTLSGLQMHMTVHTDETQSYRCPLCGVQFSQKGLVDDHLIIAHSHEKPEKPHPCPDCGKRFSSKSYIKVHRKIHSGKVSYHCAQCDKSFISAEGLKKHESAHREERPYRCPACGKCFKQQSQLTCHFKIHTGERSHLCFLCGKSFAREFDLKVHLRVHSGEKPYQCHDCGKSYRYRAGIRSHMQQTHPGKPIAKPTPQIPVLSGRGYVSGGSSLSTALIRKDPADQSSLKATEAKDLDQSHRGTLVVTPPSKAGDDEEEEPEEEEENVNVDSSGTSEEDDVSWKPPPRPAKTQVSVSSISGVPTKVQKKPTQLRDKGRELKPKQPKAKRFNNRCCFKCGEGYPREYELLLHLQTHLKEHTEGSPNVYSGGAATGPHRGRRKRTHHCQTCGKELCDASKLKLHMRIHTGEKPYCCSLCGKGFTQPGNLKTHMKTHRDGDPSWLSTSLATPTSQGLELHLENQNHVIASDKQNCLDGAKKCPDLPSLQSEGLRQHQRTHGPKPIGPTRQLGRPKQTSSVARRSIPAPRADRFMPLVGVERPMQLGLARVESDLEGPQWPYWHS</sequence>
<keyword evidence="2" id="KW-1185">Reference proteome</keyword>
<accession>A0ACC2GCM1</accession>
<proteinExistence type="predicted"/>
<evidence type="ECO:0000313" key="1">
    <source>
        <dbReference type="EMBL" id="KAJ8001411.1"/>
    </source>
</evidence>